<evidence type="ECO:0000313" key="8">
    <source>
        <dbReference type="Proteomes" id="UP001634007"/>
    </source>
</evidence>
<proteinExistence type="inferred from homology"/>
<keyword evidence="8" id="KW-1185">Reference proteome</keyword>
<comment type="subcellular location">
    <subcellularLocation>
        <location evidence="4">Cell membrane</location>
        <topology evidence="4">Lipid-anchor</topology>
    </subcellularLocation>
    <subcellularLocation>
        <location evidence="4">Membrane</location>
        <location evidence="4">Caveola</location>
    </subcellularLocation>
</comment>
<dbReference type="InterPro" id="IPR001107">
    <property type="entry name" value="Band_7"/>
</dbReference>
<accession>A0ABD3KG14</accession>
<dbReference type="Gene3D" id="3.30.479.30">
    <property type="entry name" value="Band 7 domain"/>
    <property type="match status" value="1"/>
</dbReference>
<comment type="similarity">
    <text evidence="1 4">Belongs to the band 7/mec-2 family. Flotillin subfamily.</text>
</comment>
<reference evidence="7 8" key="1">
    <citation type="submission" date="2024-11" db="EMBL/GenBank/DDBJ databases">
        <title>Chromosome-level genome assembly of Eucalyptus globulus Labill. provides insights into its genome evolution.</title>
        <authorList>
            <person name="Li X."/>
        </authorList>
    </citation>
    <scope>NUCLEOTIDE SEQUENCE [LARGE SCALE GENOMIC DNA]</scope>
    <source>
        <strain evidence="7">CL2024</strain>
        <tissue evidence="7">Fresh tender leaves</tissue>
    </source>
</reference>
<feature type="domain" description="Band 7" evidence="6">
    <location>
        <begin position="5"/>
        <end position="175"/>
    </location>
</feature>
<sequence>MWRVAGPSEYLAITGGSIKDVKLAKKAWIWPTQKCVEFCISPVNYAIEMQAMSADKVPFFIHAVFTIGPRITDHESLLLYAKLFASHVKSSCHVKELVQRLIKGQTCVIAPSMTTEYISNEVLKKLQLELNQFGLVIYNVNLVDAKAKMKMVETKVTGTEKIIKNQKQTELAKANAHVAYVRDDQLEDLPRVANQRKSSEGLVSKDRHPVELESD</sequence>
<gene>
    <name evidence="7" type="ORF">ACJRO7_025750</name>
</gene>
<evidence type="ECO:0000256" key="3">
    <source>
        <dbReference type="ARBA" id="ARBA00023136"/>
    </source>
</evidence>
<dbReference type="InterPro" id="IPR036013">
    <property type="entry name" value="Band_7/SPFH_dom_sf"/>
</dbReference>
<dbReference type="PANTHER" id="PTHR13806">
    <property type="entry name" value="FLOTILLIN-RELATED"/>
    <property type="match status" value="1"/>
</dbReference>
<organism evidence="7 8">
    <name type="scientific">Eucalyptus globulus</name>
    <name type="common">Tasmanian blue gum</name>
    <dbReference type="NCBI Taxonomy" id="34317"/>
    <lineage>
        <taxon>Eukaryota</taxon>
        <taxon>Viridiplantae</taxon>
        <taxon>Streptophyta</taxon>
        <taxon>Embryophyta</taxon>
        <taxon>Tracheophyta</taxon>
        <taxon>Spermatophyta</taxon>
        <taxon>Magnoliopsida</taxon>
        <taxon>eudicotyledons</taxon>
        <taxon>Gunneridae</taxon>
        <taxon>Pentapetalae</taxon>
        <taxon>rosids</taxon>
        <taxon>malvids</taxon>
        <taxon>Myrtales</taxon>
        <taxon>Myrtaceae</taxon>
        <taxon>Myrtoideae</taxon>
        <taxon>Eucalypteae</taxon>
        <taxon>Eucalyptus</taxon>
    </lineage>
</organism>
<dbReference type="PANTHER" id="PTHR13806:SF31">
    <property type="entry name" value="FLOTILLIN-LIKE PROTEIN 1-RELATED"/>
    <property type="match status" value="1"/>
</dbReference>
<dbReference type="SUPFAM" id="SSF117892">
    <property type="entry name" value="Band 7/SPFH domain"/>
    <property type="match status" value="1"/>
</dbReference>
<evidence type="ECO:0000256" key="1">
    <source>
        <dbReference type="ARBA" id="ARBA00007161"/>
    </source>
</evidence>
<name>A0ABD3KG14_EUCGL</name>
<evidence type="ECO:0000256" key="5">
    <source>
        <dbReference type="SAM" id="MobiDB-lite"/>
    </source>
</evidence>
<keyword evidence="2 4" id="KW-1003">Cell membrane</keyword>
<keyword evidence="3 4" id="KW-0472">Membrane</keyword>
<dbReference type="AlphaFoldDB" id="A0ABD3KG14"/>
<protein>
    <recommendedName>
        <fullName evidence="4">Flotillin-like</fullName>
    </recommendedName>
</protein>
<dbReference type="EMBL" id="JBJKBG010000006">
    <property type="protein sequence ID" value="KAL3736866.1"/>
    <property type="molecule type" value="Genomic_DNA"/>
</dbReference>
<evidence type="ECO:0000313" key="7">
    <source>
        <dbReference type="EMBL" id="KAL3736866.1"/>
    </source>
</evidence>
<dbReference type="Proteomes" id="UP001634007">
    <property type="component" value="Unassembled WGS sequence"/>
</dbReference>
<dbReference type="InterPro" id="IPR027705">
    <property type="entry name" value="Flotillin_fam"/>
</dbReference>
<comment type="caution">
    <text evidence="7">The sequence shown here is derived from an EMBL/GenBank/DDBJ whole genome shotgun (WGS) entry which is preliminary data.</text>
</comment>
<evidence type="ECO:0000256" key="2">
    <source>
        <dbReference type="ARBA" id="ARBA00022475"/>
    </source>
</evidence>
<dbReference type="Pfam" id="PF01145">
    <property type="entry name" value="Band_7"/>
    <property type="match status" value="1"/>
</dbReference>
<evidence type="ECO:0000259" key="6">
    <source>
        <dbReference type="Pfam" id="PF01145"/>
    </source>
</evidence>
<feature type="region of interest" description="Disordered" evidence="5">
    <location>
        <begin position="191"/>
        <end position="215"/>
    </location>
</feature>
<evidence type="ECO:0000256" key="4">
    <source>
        <dbReference type="RuleBase" id="RU366054"/>
    </source>
</evidence>
<feature type="compositionally biased region" description="Basic and acidic residues" evidence="5">
    <location>
        <begin position="197"/>
        <end position="215"/>
    </location>
</feature>
<dbReference type="GO" id="GO:0005901">
    <property type="term" value="C:caveola"/>
    <property type="evidence" value="ECO:0007669"/>
    <property type="project" value="UniProtKB-SubCell"/>
</dbReference>